<dbReference type="STRING" id="1515612.SKP52_06025"/>
<name>A0A0A7PDP8_9SPHN</name>
<dbReference type="HAMAP" id="MF_01031">
    <property type="entry name" value="LeuD_type1"/>
    <property type="match status" value="1"/>
</dbReference>
<dbReference type="InterPro" id="IPR050075">
    <property type="entry name" value="LeuD"/>
</dbReference>
<dbReference type="CDD" id="cd01577">
    <property type="entry name" value="IPMI_Swivel"/>
    <property type="match status" value="1"/>
</dbReference>
<dbReference type="GO" id="GO:0009316">
    <property type="term" value="C:3-isopropylmalate dehydratase complex"/>
    <property type="evidence" value="ECO:0007669"/>
    <property type="project" value="InterPro"/>
</dbReference>
<dbReference type="EMBL" id="CP009122">
    <property type="protein sequence ID" value="AJA08130.1"/>
    <property type="molecule type" value="Genomic_DNA"/>
</dbReference>
<dbReference type="EC" id="4.2.1.33" evidence="10"/>
<reference evidence="12 13" key="1">
    <citation type="journal article" date="2015" name="Int. J. Syst. Evol. Microbiol.">
        <title>Description of Sphingopyxis fribergensis sp. nov. - a soil bacterium with the ability to degrade styrene and phenylacetic acid.</title>
        <authorList>
            <person name="Oelschlagel M."/>
            <person name="Ruckert C."/>
            <person name="Kalinowski J."/>
            <person name="Schmidt G."/>
            <person name="Schlomann M."/>
            <person name="Tischler D."/>
        </authorList>
    </citation>
    <scope>NUCLEOTIDE SEQUENCE [LARGE SCALE GENOMIC DNA]</scope>
    <source>
        <strain evidence="12 13">Kp5.2</strain>
    </source>
</reference>
<evidence type="ECO:0000256" key="6">
    <source>
        <dbReference type="ARBA" id="ARBA00022430"/>
    </source>
</evidence>
<evidence type="ECO:0000256" key="1">
    <source>
        <dbReference type="ARBA" id="ARBA00000491"/>
    </source>
</evidence>
<evidence type="ECO:0000313" key="12">
    <source>
        <dbReference type="EMBL" id="AJA08130.1"/>
    </source>
</evidence>
<feature type="domain" description="Aconitase A/isopropylmalate dehydratase small subunit swivel" evidence="11">
    <location>
        <begin position="1"/>
        <end position="123"/>
    </location>
</feature>
<comment type="subunit">
    <text evidence="5 10">Heterodimer of LeuC and LeuD.</text>
</comment>
<evidence type="ECO:0000256" key="3">
    <source>
        <dbReference type="ARBA" id="ARBA00004729"/>
    </source>
</evidence>
<dbReference type="HOGENOM" id="CLU_081378_0_3_5"/>
<evidence type="ECO:0000256" key="8">
    <source>
        <dbReference type="ARBA" id="ARBA00023239"/>
    </source>
</evidence>
<evidence type="ECO:0000256" key="10">
    <source>
        <dbReference type="HAMAP-Rule" id="MF_01031"/>
    </source>
</evidence>
<dbReference type="SUPFAM" id="SSF52016">
    <property type="entry name" value="LeuD/IlvD-like"/>
    <property type="match status" value="1"/>
</dbReference>
<protein>
    <recommendedName>
        <fullName evidence="10">3-isopropylmalate dehydratase small subunit</fullName>
        <ecNumber evidence="10">4.2.1.33</ecNumber>
    </recommendedName>
    <alternativeName>
        <fullName evidence="10">Alpha-IPM isomerase</fullName>
        <shortName evidence="10">IPMI</shortName>
    </alternativeName>
    <alternativeName>
        <fullName evidence="10">Isopropylmalate isomerase</fullName>
    </alternativeName>
</protein>
<organism evidence="12 13">
    <name type="scientific">Sphingopyxis fribergensis</name>
    <dbReference type="NCBI Taxonomy" id="1515612"/>
    <lineage>
        <taxon>Bacteria</taxon>
        <taxon>Pseudomonadati</taxon>
        <taxon>Pseudomonadota</taxon>
        <taxon>Alphaproteobacteria</taxon>
        <taxon>Sphingomonadales</taxon>
        <taxon>Sphingomonadaceae</taxon>
        <taxon>Sphingopyxis</taxon>
    </lineage>
</organism>
<comment type="catalytic activity">
    <reaction evidence="1 10">
        <text>(2R,3S)-3-isopropylmalate = (2S)-2-isopropylmalate</text>
        <dbReference type="Rhea" id="RHEA:32287"/>
        <dbReference type="ChEBI" id="CHEBI:1178"/>
        <dbReference type="ChEBI" id="CHEBI:35121"/>
        <dbReference type="EC" id="4.2.1.33"/>
    </reaction>
</comment>
<keyword evidence="8 10" id="KW-0456">Lyase</keyword>
<keyword evidence="13" id="KW-1185">Reference proteome</keyword>
<evidence type="ECO:0000313" key="13">
    <source>
        <dbReference type="Proteomes" id="UP000030907"/>
    </source>
</evidence>
<dbReference type="FunFam" id="3.20.19.10:FF:000003">
    <property type="entry name" value="3-isopropylmalate dehydratase small subunit"/>
    <property type="match status" value="1"/>
</dbReference>
<dbReference type="Gene3D" id="3.20.19.10">
    <property type="entry name" value="Aconitase, domain 4"/>
    <property type="match status" value="1"/>
</dbReference>
<dbReference type="GO" id="GO:0009098">
    <property type="term" value="P:L-leucine biosynthetic process"/>
    <property type="evidence" value="ECO:0007669"/>
    <property type="project" value="UniProtKB-UniRule"/>
</dbReference>
<dbReference type="InterPro" id="IPR033940">
    <property type="entry name" value="IPMI_Swivel"/>
</dbReference>
<evidence type="ECO:0000256" key="5">
    <source>
        <dbReference type="ARBA" id="ARBA00011271"/>
    </source>
</evidence>
<accession>A0A0A7PDP8</accession>
<dbReference type="PANTHER" id="PTHR43345">
    <property type="entry name" value="3-ISOPROPYLMALATE DEHYDRATASE SMALL SUBUNIT 2-RELATED-RELATED"/>
    <property type="match status" value="1"/>
</dbReference>
<keyword evidence="6 10" id="KW-0432">Leucine biosynthesis</keyword>
<dbReference type="OrthoDB" id="9777465at2"/>
<sequence length="194" mass="21438">MQKFVRINAVAVPLPLANVDTDMIIPAQYMKALTRTGLGKHLFQELRFAEDGSERSDFILNGPVCRNAQVLIADRNFGCGSSREHAVWALTDFGIRCVIAPSFGDIFSANARKNSLLLIRLPDEICARLRDEIALAQYGPIEVDLEARKILLASGEAIDFDINAGDRRILMEGLDDIGRTLRHADAIARFEAAL</sequence>
<dbReference type="NCBIfam" id="TIGR00171">
    <property type="entry name" value="leuD"/>
    <property type="match status" value="1"/>
</dbReference>
<comment type="function">
    <text evidence="2 10">Catalyzes the isomerization between 2-isopropylmalate and 3-isopropylmalate, via the formation of 2-isopropylmaleate.</text>
</comment>
<dbReference type="Proteomes" id="UP000030907">
    <property type="component" value="Chromosome"/>
</dbReference>
<dbReference type="InterPro" id="IPR000573">
    <property type="entry name" value="AconitaseA/IPMdHydase_ssu_swvl"/>
</dbReference>
<evidence type="ECO:0000259" key="11">
    <source>
        <dbReference type="Pfam" id="PF00694"/>
    </source>
</evidence>
<comment type="similarity">
    <text evidence="4 10">Belongs to the LeuD family. LeuD type 1 subfamily.</text>
</comment>
<dbReference type="AlphaFoldDB" id="A0A0A7PDP8"/>
<evidence type="ECO:0000256" key="4">
    <source>
        <dbReference type="ARBA" id="ARBA00009845"/>
    </source>
</evidence>
<comment type="pathway">
    <text evidence="3 10">Amino-acid biosynthesis; L-leucine biosynthesis; L-leucine from 3-methyl-2-oxobutanoate: step 2/4.</text>
</comment>
<dbReference type="Pfam" id="PF00694">
    <property type="entry name" value="Aconitase_C"/>
    <property type="match status" value="1"/>
</dbReference>
<dbReference type="InterPro" id="IPR015928">
    <property type="entry name" value="Aconitase/3IPM_dehydase_swvl"/>
</dbReference>
<evidence type="ECO:0000256" key="2">
    <source>
        <dbReference type="ARBA" id="ARBA00002695"/>
    </source>
</evidence>
<dbReference type="PANTHER" id="PTHR43345:SF5">
    <property type="entry name" value="3-ISOPROPYLMALATE DEHYDRATASE SMALL SUBUNIT"/>
    <property type="match status" value="1"/>
</dbReference>
<keyword evidence="7 10" id="KW-0028">Amino-acid biosynthesis</keyword>
<evidence type="ECO:0000256" key="7">
    <source>
        <dbReference type="ARBA" id="ARBA00022605"/>
    </source>
</evidence>
<dbReference type="KEGG" id="sphk:SKP52_06025"/>
<dbReference type="NCBIfam" id="NF002458">
    <property type="entry name" value="PRK01641.1"/>
    <property type="match status" value="1"/>
</dbReference>
<dbReference type="RefSeq" id="WP_039572781.1">
    <property type="nucleotide sequence ID" value="NZ_CP009122.1"/>
</dbReference>
<keyword evidence="9 10" id="KW-0100">Branched-chain amino acid biosynthesis</keyword>
<dbReference type="UniPathway" id="UPA00048">
    <property type="reaction ID" value="UER00071"/>
</dbReference>
<gene>
    <name evidence="12" type="primary">leuD1</name>
    <name evidence="10" type="synonym">leuD</name>
    <name evidence="12" type="ORF">SKP52_06025</name>
</gene>
<dbReference type="GO" id="GO:0003861">
    <property type="term" value="F:3-isopropylmalate dehydratase activity"/>
    <property type="evidence" value="ECO:0007669"/>
    <property type="project" value="UniProtKB-UniRule"/>
</dbReference>
<proteinExistence type="inferred from homology"/>
<evidence type="ECO:0000256" key="9">
    <source>
        <dbReference type="ARBA" id="ARBA00023304"/>
    </source>
</evidence>
<dbReference type="InterPro" id="IPR004431">
    <property type="entry name" value="3-IsopropMal_deHydase_ssu"/>
</dbReference>